<evidence type="ECO:0000313" key="1">
    <source>
        <dbReference type="EMBL" id="TWU02260.1"/>
    </source>
</evidence>
<name>A0A5C6ARA7_9BACT</name>
<organism evidence="1 2">
    <name type="scientific">Stieleria varia</name>
    <dbReference type="NCBI Taxonomy" id="2528005"/>
    <lineage>
        <taxon>Bacteria</taxon>
        <taxon>Pseudomonadati</taxon>
        <taxon>Planctomycetota</taxon>
        <taxon>Planctomycetia</taxon>
        <taxon>Pirellulales</taxon>
        <taxon>Pirellulaceae</taxon>
        <taxon>Stieleria</taxon>
    </lineage>
</organism>
<dbReference type="Proteomes" id="UP000320176">
    <property type="component" value="Unassembled WGS sequence"/>
</dbReference>
<comment type="caution">
    <text evidence="1">The sequence shown here is derived from an EMBL/GenBank/DDBJ whole genome shotgun (WGS) entry which is preliminary data.</text>
</comment>
<dbReference type="EMBL" id="SJPN01000004">
    <property type="protein sequence ID" value="TWU02260.1"/>
    <property type="molecule type" value="Genomic_DNA"/>
</dbReference>
<gene>
    <name evidence="1" type="ORF">Pla52n_33100</name>
</gene>
<keyword evidence="2" id="KW-1185">Reference proteome</keyword>
<proteinExistence type="predicted"/>
<reference evidence="1 2" key="1">
    <citation type="submission" date="2019-02" db="EMBL/GenBank/DDBJ databases">
        <title>Deep-cultivation of Planctomycetes and their phenomic and genomic characterization uncovers novel biology.</title>
        <authorList>
            <person name="Wiegand S."/>
            <person name="Jogler M."/>
            <person name="Boedeker C."/>
            <person name="Pinto D."/>
            <person name="Vollmers J."/>
            <person name="Rivas-Marin E."/>
            <person name="Kohn T."/>
            <person name="Peeters S.H."/>
            <person name="Heuer A."/>
            <person name="Rast P."/>
            <person name="Oberbeckmann S."/>
            <person name="Bunk B."/>
            <person name="Jeske O."/>
            <person name="Meyerdierks A."/>
            <person name="Storesund J.E."/>
            <person name="Kallscheuer N."/>
            <person name="Luecker S."/>
            <person name="Lage O.M."/>
            <person name="Pohl T."/>
            <person name="Merkel B.J."/>
            <person name="Hornburger P."/>
            <person name="Mueller R.-W."/>
            <person name="Bruemmer F."/>
            <person name="Labrenz M."/>
            <person name="Spormann A.M."/>
            <person name="Op Den Camp H."/>
            <person name="Overmann J."/>
            <person name="Amann R."/>
            <person name="Jetten M.S.M."/>
            <person name="Mascher T."/>
            <person name="Medema M.H."/>
            <person name="Devos D.P."/>
            <person name="Kaster A.-K."/>
            <person name="Ovreas L."/>
            <person name="Rohde M."/>
            <person name="Galperin M.Y."/>
            <person name="Jogler C."/>
        </authorList>
    </citation>
    <scope>NUCLEOTIDE SEQUENCE [LARGE SCALE GENOMIC DNA]</scope>
    <source>
        <strain evidence="1 2">Pla52n</strain>
    </source>
</reference>
<accession>A0A5C6ARA7</accession>
<dbReference type="AlphaFoldDB" id="A0A5C6ARA7"/>
<sequence>MTPRCRRLTRSTGQSVWLVFGRIVVFVLDLESRTTIVAQISKSIACPAKRFTLLKRIAAQTGPLPRIRLKGFARPPPSSLGEVAVDKKWLKSNTATSNQYRRMDCPAFARMDHEPLGSHRNRFRQRQSQHADETELATLCRLVRRTMTLGPQDYDAWSAGWCSGSSCSKLSERRTRMFRKLRSTVRFARFVFLAISSTL</sequence>
<protein>
    <submittedName>
        <fullName evidence="1">Uncharacterized protein</fullName>
    </submittedName>
</protein>
<evidence type="ECO:0000313" key="2">
    <source>
        <dbReference type="Proteomes" id="UP000320176"/>
    </source>
</evidence>